<evidence type="ECO:0000313" key="2">
    <source>
        <dbReference type="Proteomes" id="UP000448292"/>
    </source>
</evidence>
<dbReference type="AlphaFoldDB" id="A0A7M3MB25"/>
<accession>A0A7M3MB25</accession>
<evidence type="ECO:0000313" key="1">
    <source>
        <dbReference type="EMBL" id="TVM15189.1"/>
    </source>
</evidence>
<reference evidence="1 2" key="1">
    <citation type="submission" date="2018-06" db="EMBL/GenBank/DDBJ databases">
        <title>Complete genome of Desulfovibrio indonesiensis P37SLT.</title>
        <authorList>
            <person name="Crispim J.S."/>
            <person name="Vidigal P.M.P."/>
            <person name="Silva L.C.F."/>
            <person name="Laguardia C.N."/>
            <person name="Araujo L.C."/>
            <person name="Dias R.S."/>
            <person name="Sousa M.P."/>
            <person name="Paula S.O."/>
            <person name="Silva C."/>
        </authorList>
    </citation>
    <scope>NUCLEOTIDE SEQUENCE [LARGE SCALE GENOMIC DNA]</scope>
    <source>
        <strain evidence="1 2">P37SLT</strain>
    </source>
</reference>
<comment type="caution">
    <text evidence="1">The sequence shown here is derived from an EMBL/GenBank/DDBJ whole genome shotgun (WGS) entry which is preliminary data.</text>
</comment>
<sequence>MKGAAAERDMTKKGTVLQFRTVKNASGEMAPCSHKRITVYKRERYVLCDVCGAMLDPIEVLADIVQGCGAGYAPREPDPGDW</sequence>
<proteinExistence type="predicted"/>
<name>A0A7M3MB25_9BACT</name>
<protein>
    <submittedName>
        <fullName evidence="1">Uncharacterized protein</fullName>
    </submittedName>
</protein>
<dbReference type="Proteomes" id="UP000448292">
    <property type="component" value="Unassembled WGS sequence"/>
</dbReference>
<gene>
    <name evidence="1" type="ORF">DPQ33_15975</name>
</gene>
<organism evidence="1 2">
    <name type="scientific">Oceanidesulfovibrio indonesiensis</name>
    <dbReference type="NCBI Taxonomy" id="54767"/>
    <lineage>
        <taxon>Bacteria</taxon>
        <taxon>Pseudomonadati</taxon>
        <taxon>Thermodesulfobacteriota</taxon>
        <taxon>Desulfovibrionia</taxon>
        <taxon>Desulfovibrionales</taxon>
        <taxon>Desulfovibrionaceae</taxon>
        <taxon>Oceanidesulfovibrio</taxon>
    </lineage>
</organism>
<dbReference type="EMBL" id="QMIE01000018">
    <property type="protein sequence ID" value="TVM15189.1"/>
    <property type="molecule type" value="Genomic_DNA"/>
</dbReference>
<keyword evidence="2" id="KW-1185">Reference proteome</keyword>